<comment type="caution">
    <text evidence="2">The sequence shown here is derived from an EMBL/GenBank/DDBJ whole genome shotgun (WGS) entry which is preliminary data.</text>
</comment>
<evidence type="ECO:0000313" key="2">
    <source>
        <dbReference type="EMBL" id="GIY05902.1"/>
    </source>
</evidence>
<evidence type="ECO:0000313" key="3">
    <source>
        <dbReference type="Proteomes" id="UP001054837"/>
    </source>
</evidence>
<organism evidence="2 3">
    <name type="scientific">Caerostris darwini</name>
    <dbReference type="NCBI Taxonomy" id="1538125"/>
    <lineage>
        <taxon>Eukaryota</taxon>
        <taxon>Metazoa</taxon>
        <taxon>Ecdysozoa</taxon>
        <taxon>Arthropoda</taxon>
        <taxon>Chelicerata</taxon>
        <taxon>Arachnida</taxon>
        <taxon>Araneae</taxon>
        <taxon>Araneomorphae</taxon>
        <taxon>Entelegynae</taxon>
        <taxon>Araneoidea</taxon>
        <taxon>Araneidae</taxon>
        <taxon>Caerostris</taxon>
    </lineage>
</organism>
<protein>
    <submittedName>
        <fullName evidence="2">Uncharacterized protein</fullName>
    </submittedName>
</protein>
<accession>A0AAV4Q9A2</accession>
<evidence type="ECO:0000256" key="1">
    <source>
        <dbReference type="SAM" id="MobiDB-lite"/>
    </source>
</evidence>
<name>A0AAV4Q9A2_9ARAC</name>
<dbReference type="Proteomes" id="UP001054837">
    <property type="component" value="Unassembled WGS sequence"/>
</dbReference>
<gene>
    <name evidence="2" type="ORF">CDAR_611021</name>
</gene>
<feature type="region of interest" description="Disordered" evidence="1">
    <location>
        <begin position="63"/>
        <end position="96"/>
    </location>
</feature>
<keyword evidence="3" id="KW-1185">Reference proteome</keyword>
<dbReference type="EMBL" id="BPLQ01004141">
    <property type="protein sequence ID" value="GIY05902.1"/>
    <property type="molecule type" value="Genomic_DNA"/>
</dbReference>
<sequence length="96" mass="11084">METVYGWLRWHQVLCIAPYNNFTLKLMLSYQMAWGQAFLSGIWLVVESATTEFEEEYNLQDCEDPLEESQNLSPSPDPNHKNLASEDDSPSFPIPE</sequence>
<reference evidence="2 3" key="1">
    <citation type="submission" date="2021-06" db="EMBL/GenBank/DDBJ databases">
        <title>Caerostris darwini draft genome.</title>
        <authorList>
            <person name="Kono N."/>
            <person name="Arakawa K."/>
        </authorList>
    </citation>
    <scope>NUCLEOTIDE SEQUENCE [LARGE SCALE GENOMIC DNA]</scope>
</reference>
<proteinExistence type="predicted"/>
<dbReference type="AlphaFoldDB" id="A0AAV4Q9A2"/>